<sequence length="108" mass="12350">MGPKMDSGISITAEKLIDITARVASKIKVEDREIEKIVGISSFSIAKKSVERVSFWLSESRNSLLYCKLCNKGPFTKRGLYLHLIRLHRNEIKTMLEEELKNEIKAII</sequence>
<evidence type="ECO:0000313" key="1">
    <source>
        <dbReference type="EMBL" id="BFH73573.1"/>
    </source>
</evidence>
<gene>
    <name evidence="1" type="ORF">SJAV_15170</name>
</gene>
<name>A0AAT9GRN8_9CREN</name>
<organism evidence="1">
    <name type="scientific">Sulfurisphaera javensis</name>
    <dbReference type="NCBI Taxonomy" id="2049879"/>
    <lineage>
        <taxon>Archaea</taxon>
        <taxon>Thermoproteota</taxon>
        <taxon>Thermoprotei</taxon>
        <taxon>Sulfolobales</taxon>
        <taxon>Sulfolobaceae</taxon>
        <taxon>Sulfurisphaera</taxon>
    </lineage>
</organism>
<dbReference type="EMBL" id="AP031322">
    <property type="protein sequence ID" value="BFH73573.1"/>
    <property type="molecule type" value="Genomic_DNA"/>
</dbReference>
<reference evidence="1" key="1">
    <citation type="submission" date="2024-03" db="EMBL/GenBank/DDBJ databases">
        <title>Complete genome sequence of Sulfurisphaera javensis strain KD-1.</title>
        <authorList>
            <person name="Sakai H."/>
            <person name="Nur N."/>
            <person name="Suwanto A."/>
            <person name="Kurosawa N."/>
        </authorList>
    </citation>
    <scope>NUCLEOTIDE SEQUENCE</scope>
    <source>
        <strain evidence="1">KD-1</strain>
    </source>
</reference>
<accession>A0AAT9GRN8</accession>
<proteinExistence type="predicted"/>
<dbReference type="KEGG" id="sjv:SJAV_15170"/>
<protein>
    <submittedName>
        <fullName evidence="1">Uncharacterized protein</fullName>
    </submittedName>
</protein>
<dbReference type="AlphaFoldDB" id="A0AAT9GRN8"/>